<sequence length="380" mass="42373">MRLVGIAELESGDVLGKAVHGRNGVVMLEAGTVLTEQYINRLRNLRINAVHLLPRINGGSDSSYRSGKVPPSFFDPHWIRPDIDRMKDDDKAREKAVKLVADFADKGLMQDRLILPVPEEKFRANFRDVLHEIASRREFAEELGVMMLTDPILFNHAMNVTLCADIIGTAKNFDSAKMYELSLGALFSDIGMTRLPMELTKVNRALSETEIKMVRQHTTEGYHLLKGMKDVPTSSAQIALLHHERYRGEGYPLGVKQEGIPEFAQIVGLADVYNALISPRHHRKPFAPGEATEYLFASGNYDFDLSLVQVFLKYLTIYPIGSVVKLSTGQIGVVLETAGRPMNRPVVQIFCEANGTVAKLPYILDLQELNNVVITGKADK</sequence>
<feature type="domain" description="HD-GYP" evidence="1">
    <location>
        <begin position="131"/>
        <end position="327"/>
    </location>
</feature>
<dbReference type="Gene3D" id="1.10.3210.10">
    <property type="entry name" value="Hypothetical protein af1432"/>
    <property type="match status" value="1"/>
</dbReference>
<dbReference type="PROSITE" id="PS51832">
    <property type="entry name" value="HD_GYP"/>
    <property type="match status" value="1"/>
</dbReference>
<proteinExistence type="predicted"/>
<name>A0ABW0R6W1_9BACL</name>
<dbReference type="Pfam" id="PF13487">
    <property type="entry name" value="HD_5"/>
    <property type="match status" value="1"/>
</dbReference>
<evidence type="ECO:0000313" key="2">
    <source>
        <dbReference type="EMBL" id="MFC5531054.1"/>
    </source>
</evidence>
<keyword evidence="3" id="KW-1185">Reference proteome</keyword>
<dbReference type="PANTHER" id="PTHR43155">
    <property type="entry name" value="CYCLIC DI-GMP PHOSPHODIESTERASE PA4108-RELATED"/>
    <property type="match status" value="1"/>
</dbReference>
<evidence type="ECO:0000259" key="1">
    <source>
        <dbReference type="PROSITE" id="PS51832"/>
    </source>
</evidence>
<dbReference type="RefSeq" id="WP_378112997.1">
    <property type="nucleotide sequence ID" value="NZ_JBHSNC010000051.1"/>
</dbReference>
<gene>
    <name evidence="2" type="ORF">ACFPQ4_16675</name>
</gene>
<keyword evidence="2" id="KW-0378">Hydrolase</keyword>
<dbReference type="PANTHER" id="PTHR43155:SF2">
    <property type="entry name" value="CYCLIC DI-GMP PHOSPHODIESTERASE PA4108"/>
    <property type="match status" value="1"/>
</dbReference>
<dbReference type="Proteomes" id="UP001596108">
    <property type="component" value="Unassembled WGS sequence"/>
</dbReference>
<dbReference type="GO" id="GO:0016787">
    <property type="term" value="F:hydrolase activity"/>
    <property type="evidence" value="ECO:0007669"/>
    <property type="project" value="UniProtKB-KW"/>
</dbReference>
<protein>
    <submittedName>
        <fullName evidence="2">HD-GYP domain-containing protein</fullName>
        <ecNumber evidence="2">3.1.4.-</ecNumber>
    </submittedName>
</protein>
<dbReference type="InterPro" id="IPR037522">
    <property type="entry name" value="HD_GYP_dom"/>
</dbReference>
<comment type="caution">
    <text evidence="2">The sequence shown here is derived from an EMBL/GenBank/DDBJ whole genome shotgun (WGS) entry which is preliminary data.</text>
</comment>
<dbReference type="SUPFAM" id="SSF109604">
    <property type="entry name" value="HD-domain/PDEase-like"/>
    <property type="match status" value="1"/>
</dbReference>
<dbReference type="CDD" id="cd00077">
    <property type="entry name" value="HDc"/>
    <property type="match status" value="1"/>
</dbReference>
<dbReference type="InterPro" id="IPR003607">
    <property type="entry name" value="HD/PDEase_dom"/>
</dbReference>
<evidence type="ECO:0000313" key="3">
    <source>
        <dbReference type="Proteomes" id="UP001596108"/>
    </source>
</evidence>
<reference evidence="3" key="1">
    <citation type="journal article" date="2019" name="Int. J. Syst. Evol. Microbiol.">
        <title>The Global Catalogue of Microorganisms (GCM) 10K type strain sequencing project: providing services to taxonomists for standard genome sequencing and annotation.</title>
        <authorList>
            <consortium name="The Broad Institute Genomics Platform"/>
            <consortium name="The Broad Institute Genome Sequencing Center for Infectious Disease"/>
            <person name="Wu L."/>
            <person name="Ma J."/>
        </authorList>
    </citation>
    <scope>NUCLEOTIDE SEQUENCE [LARGE SCALE GENOMIC DNA]</scope>
    <source>
        <strain evidence="3">CGMCC 1.18578</strain>
    </source>
</reference>
<dbReference type="EC" id="3.1.4.-" evidence="2"/>
<dbReference type="EMBL" id="JBHSNC010000051">
    <property type="protein sequence ID" value="MFC5531054.1"/>
    <property type="molecule type" value="Genomic_DNA"/>
</dbReference>
<accession>A0ABW0R6W1</accession>
<organism evidence="2 3">
    <name type="scientific">Cohnella yongneupensis</name>
    <dbReference type="NCBI Taxonomy" id="425006"/>
    <lineage>
        <taxon>Bacteria</taxon>
        <taxon>Bacillati</taxon>
        <taxon>Bacillota</taxon>
        <taxon>Bacilli</taxon>
        <taxon>Bacillales</taxon>
        <taxon>Paenibacillaceae</taxon>
        <taxon>Cohnella</taxon>
    </lineage>
</organism>